<dbReference type="Pfam" id="PF10824">
    <property type="entry name" value="T7SS_ESX_EspC"/>
    <property type="match status" value="1"/>
</dbReference>
<proteinExistence type="predicted"/>
<sequence length="100" mass="10494">MSDNLYIHPDGVRSHAQLHDRVVAGLSQLTRAGAAEAVDVQTTHGAIASAVSTALSGVLDARRHTLQVTAAAGSSIAELLRQSVQMYEQGDQASAERLTD</sequence>
<dbReference type="AlphaFoldDB" id="A0A1X0CWH1"/>
<evidence type="ECO:0000313" key="2">
    <source>
        <dbReference type="Proteomes" id="UP000192772"/>
    </source>
</evidence>
<reference evidence="1 2" key="1">
    <citation type="submission" date="2017-02" db="EMBL/GenBank/DDBJ databases">
        <title>The new phylogeny of genus Mycobacterium.</title>
        <authorList>
            <person name="Tortoli E."/>
            <person name="Trovato A."/>
            <person name="Cirillo D.M."/>
        </authorList>
    </citation>
    <scope>NUCLEOTIDE SEQUENCE [LARGE SCALE GENOMIC DNA]</scope>
    <source>
        <strain evidence="1 2">FI-09383</strain>
    </source>
</reference>
<dbReference type="OrthoDB" id="4640843at2"/>
<name>A0A1X0CWH1_9MYCO</name>
<evidence type="ECO:0000313" key="1">
    <source>
        <dbReference type="EMBL" id="ORA64425.1"/>
    </source>
</evidence>
<dbReference type="Proteomes" id="UP000192772">
    <property type="component" value="Unassembled WGS sequence"/>
</dbReference>
<dbReference type="STRING" id="81858.BST23_16795"/>
<protein>
    <recommendedName>
        <fullName evidence="3">ESX-1 secretion-associated protein</fullName>
    </recommendedName>
</protein>
<dbReference type="RefSeq" id="WP_083043313.1">
    <property type="nucleotide sequence ID" value="NZ_MVHP01000019.1"/>
</dbReference>
<dbReference type="GO" id="GO:0009306">
    <property type="term" value="P:protein secretion"/>
    <property type="evidence" value="ECO:0007669"/>
    <property type="project" value="InterPro"/>
</dbReference>
<organism evidence="1 2">
    <name type="scientific">Mycolicibacterium elephantis</name>
    <dbReference type="NCBI Taxonomy" id="81858"/>
    <lineage>
        <taxon>Bacteria</taxon>
        <taxon>Bacillati</taxon>
        <taxon>Actinomycetota</taxon>
        <taxon>Actinomycetes</taxon>
        <taxon>Mycobacteriales</taxon>
        <taxon>Mycobacteriaceae</taxon>
        <taxon>Mycolicibacterium</taxon>
    </lineage>
</organism>
<gene>
    <name evidence="1" type="ORF">BST23_16795</name>
</gene>
<comment type="caution">
    <text evidence="1">The sequence shown here is derived from an EMBL/GenBank/DDBJ whole genome shotgun (WGS) entry which is preliminary data.</text>
</comment>
<evidence type="ECO:0008006" key="3">
    <source>
        <dbReference type="Google" id="ProtNLM"/>
    </source>
</evidence>
<dbReference type="InterPro" id="IPR022536">
    <property type="entry name" value="EspC"/>
</dbReference>
<accession>A0A1X0CWH1</accession>
<dbReference type="EMBL" id="MVHP01000019">
    <property type="protein sequence ID" value="ORA64425.1"/>
    <property type="molecule type" value="Genomic_DNA"/>
</dbReference>